<protein>
    <recommendedName>
        <fullName evidence="5">Cytochrome C biogenesis protein transmembrane region</fullName>
    </recommendedName>
</protein>
<feature type="transmembrane region" description="Helical" evidence="1">
    <location>
        <begin position="148"/>
        <end position="173"/>
    </location>
</feature>
<evidence type="ECO:0000256" key="2">
    <source>
        <dbReference type="SAM" id="SignalP"/>
    </source>
</evidence>
<feature type="transmembrane region" description="Helical" evidence="1">
    <location>
        <begin position="218"/>
        <end position="237"/>
    </location>
</feature>
<evidence type="ECO:0008006" key="5">
    <source>
        <dbReference type="Google" id="ProtNLM"/>
    </source>
</evidence>
<keyword evidence="1" id="KW-1133">Transmembrane helix</keyword>
<sequence>MEGYPKKSCWVRLLLKCFVLIALLTTSQQAEATLITYYNSEHCEICKAFDPAWDEFVANESSNYTIMKKSIMDADNLQELTQLSQTLRERVGPKTPSIYIEFDDKPSVLLISSKEIGSLYQVLEPGTIKTLNFVVPAQVILQPTISSYIMPVTFAAAADAVNPCAIFVFILAVSYATIYSGRRKAIVYGGTFAAALYLTYFTAGLAGKVVISKIFSNANTIALIMSGSLFIIAGFHIRTVLYPQKTNISELSDAVKSRLIKYAEKCTSVGGAATSGALCAMIELPCTGGPYAFALSLLTKQSMAKTALWLGYYNLIFISPILMLLFILIFSPEKVDRLEEVRNKHKRLLHLAMALCLTAAGTWGLWHYY</sequence>
<feature type="transmembrane region" description="Helical" evidence="1">
    <location>
        <begin position="348"/>
        <end position="366"/>
    </location>
</feature>
<proteinExistence type="predicted"/>
<feature type="transmembrane region" description="Helical" evidence="1">
    <location>
        <begin position="185"/>
        <end position="206"/>
    </location>
</feature>
<evidence type="ECO:0000256" key="1">
    <source>
        <dbReference type="SAM" id="Phobius"/>
    </source>
</evidence>
<dbReference type="EMBL" id="CP155573">
    <property type="protein sequence ID" value="XFO64951.1"/>
    <property type="molecule type" value="Genomic_DNA"/>
</dbReference>
<dbReference type="SUPFAM" id="SSF52833">
    <property type="entry name" value="Thioredoxin-like"/>
    <property type="match status" value="1"/>
</dbReference>
<feature type="transmembrane region" description="Helical" evidence="1">
    <location>
        <begin position="307"/>
        <end position="328"/>
    </location>
</feature>
<evidence type="ECO:0000313" key="4">
    <source>
        <dbReference type="Proteomes" id="UP000216752"/>
    </source>
</evidence>
<name>A0ABZ3IH16_9FIRM</name>
<feature type="signal peptide" evidence="2">
    <location>
        <begin position="1"/>
        <end position="32"/>
    </location>
</feature>
<organism evidence="3 4">
    <name type="scientific">Sporomusa silvacetica DSM 10669</name>
    <dbReference type="NCBI Taxonomy" id="1123289"/>
    <lineage>
        <taxon>Bacteria</taxon>
        <taxon>Bacillati</taxon>
        <taxon>Bacillota</taxon>
        <taxon>Negativicutes</taxon>
        <taxon>Selenomonadales</taxon>
        <taxon>Sporomusaceae</taxon>
        <taxon>Sporomusa</taxon>
    </lineage>
</organism>
<feature type="chain" id="PRO_5045113494" description="Cytochrome C biogenesis protein transmembrane region" evidence="2">
    <location>
        <begin position="33"/>
        <end position="369"/>
    </location>
</feature>
<gene>
    <name evidence="3" type="ORF">SPSIL_010600</name>
</gene>
<reference evidence="3" key="1">
    <citation type="submission" date="2024-05" db="EMBL/GenBank/DDBJ databases">
        <title>Isolation and characterization of Sporomusa carbonis sp. nov., a carboxydotrophic hydrogenogen in the genus of Sporomusa isolated from a charcoal burning pile.</title>
        <authorList>
            <person name="Boeer T."/>
            <person name="Rosenbaum F."/>
            <person name="Eysell L."/>
            <person name="Mueller V."/>
            <person name="Daniel R."/>
            <person name="Poehlein A."/>
        </authorList>
    </citation>
    <scope>NUCLEOTIDE SEQUENCE [LARGE SCALE GENOMIC DNA]</scope>
    <source>
        <strain evidence="3">DSM 10669</strain>
    </source>
</reference>
<keyword evidence="4" id="KW-1185">Reference proteome</keyword>
<evidence type="ECO:0000313" key="3">
    <source>
        <dbReference type="EMBL" id="XFO64951.1"/>
    </source>
</evidence>
<dbReference type="Proteomes" id="UP000216752">
    <property type="component" value="Chromosome"/>
</dbReference>
<accession>A0ABZ3IH16</accession>
<keyword evidence="1" id="KW-0812">Transmembrane</keyword>
<dbReference type="InterPro" id="IPR036249">
    <property type="entry name" value="Thioredoxin-like_sf"/>
</dbReference>
<dbReference type="RefSeq" id="WP_094603504.1">
    <property type="nucleotide sequence ID" value="NZ_CP155573.1"/>
</dbReference>
<keyword evidence="1" id="KW-0472">Membrane</keyword>
<keyword evidence="2" id="KW-0732">Signal</keyword>